<evidence type="ECO:0000313" key="2">
    <source>
        <dbReference type="Proteomes" id="UP001165101"/>
    </source>
</evidence>
<keyword evidence="2" id="KW-1185">Reference proteome</keyword>
<evidence type="ECO:0000313" key="1">
    <source>
        <dbReference type="EMBL" id="GME90435.1"/>
    </source>
</evidence>
<gene>
    <name evidence="1" type="ORF">Cboi01_000184400</name>
</gene>
<dbReference type="EMBL" id="BSXV01000742">
    <property type="protein sequence ID" value="GME90435.1"/>
    <property type="molecule type" value="Genomic_DNA"/>
</dbReference>
<protein>
    <submittedName>
        <fullName evidence="1">Unnamed protein product</fullName>
    </submittedName>
</protein>
<proteinExistence type="predicted"/>
<dbReference type="Proteomes" id="UP001165101">
    <property type="component" value="Unassembled WGS sequence"/>
</dbReference>
<reference evidence="1" key="1">
    <citation type="submission" date="2023-04" db="EMBL/GenBank/DDBJ databases">
        <title>Candida boidinii NBRC 1967.</title>
        <authorList>
            <person name="Ichikawa N."/>
            <person name="Sato H."/>
            <person name="Tonouchi N."/>
        </authorList>
    </citation>
    <scope>NUCLEOTIDE SEQUENCE</scope>
    <source>
        <strain evidence="1">NBRC 1967</strain>
    </source>
</reference>
<organism evidence="1 2">
    <name type="scientific">Candida boidinii</name>
    <name type="common">Yeast</name>
    <dbReference type="NCBI Taxonomy" id="5477"/>
    <lineage>
        <taxon>Eukaryota</taxon>
        <taxon>Fungi</taxon>
        <taxon>Dikarya</taxon>
        <taxon>Ascomycota</taxon>
        <taxon>Saccharomycotina</taxon>
        <taxon>Pichiomycetes</taxon>
        <taxon>Pichiales</taxon>
        <taxon>Pichiaceae</taxon>
        <taxon>Ogataea</taxon>
        <taxon>Ogataea/Candida clade</taxon>
    </lineage>
</organism>
<comment type="caution">
    <text evidence="1">The sequence shown here is derived from an EMBL/GenBank/DDBJ whole genome shotgun (WGS) entry which is preliminary data.</text>
</comment>
<accession>A0ACB5TKF3</accession>
<sequence>MLRRTLKKDLEKKELQNKQNGTTNQDLEGLDEDELEEMRELGLLNDNENNSDEKNKSSMKSSLTNEDLKSNLIAPPESKISVRSMDEKPRYLEVLKTGEELKYNPKSRTYKDASEGYFNDRGQFVRYLTGEAQEFEKLKKFAWQLNSDTRAEFLGNKEYGKRNSKNLVDLKNNAEVSPTGLMLAMKEKQKEEEMSRKAKRQELLMKYGIATNKSSDSNGTSEEVEVNNAPQAIIKTDNTYYEYDKTGKIKTKTDMDLEIIEKYRKKMES</sequence>
<name>A0ACB5TKF3_CANBO</name>